<dbReference type="Proteomes" id="UP000242287">
    <property type="component" value="Unassembled WGS sequence"/>
</dbReference>
<dbReference type="InterPro" id="IPR019416">
    <property type="entry name" value="NCBP3"/>
</dbReference>
<feature type="compositionally biased region" description="Acidic residues" evidence="1">
    <location>
        <begin position="367"/>
        <end position="383"/>
    </location>
</feature>
<dbReference type="PANTHER" id="PTHR16291">
    <property type="entry name" value="NUCLEAR CAP-BINDING PROTEIN SUBUNIT 3"/>
    <property type="match status" value="1"/>
</dbReference>
<accession>A0A2A9NEA9</accession>
<feature type="compositionally biased region" description="Basic and acidic residues" evidence="1">
    <location>
        <begin position="384"/>
        <end position="394"/>
    </location>
</feature>
<reference evidence="2 3" key="1">
    <citation type="submission" date="2014-02" db="EMBL/GenBank/DDBJ databases">
        <title>Transposable element dynamics among asymbiotic and ectomycorrhizal Amanita fungi.</title>
        <authorList>
            <consortium name="DOE Joint Genome Institute"/>
            <person name="Hess J."/>
            <person name="Skrede I."/>
            <person name="Wolfe B."/>
            <person name="LaButti K."/>
            <person name="Ohm R.A."/>
            <person name="Grigoriev I.V."/>
            <person name="Pringle A."/>
        </authorList>
    </citation>
    <scope>NUCLEOTIDE SEQUENCE [LARGE SCALE GENOMIC DNA]</scope>
    <source>
        <strain evidence="2 3">SKay4041</strain>
    </source>
</reference>
<organism evidence="2 3">
    <name type="scientific">Amanita thiersii Skay4041</name>
    <dbReference type="NCBI Taxonomy" id="703135"/>
    <lineage>
        <taxon>Eukaryota</taxon>
        <taxon>Fungi</taxon>
        <taxon>Dikarya</taxon>
        <taxon>Basidiomycota</taxon>
        <taxon>Agaricomycotina</taxon>
        <taxon>Agaricomycetes</taxon>
        <taxon>Agaricomycetidae</taxon>
        <taxon>Agaricales</taxon>
        <taxon>Pluteineae</taxon>
        <taxon>Amanitaceae</taxon>
        <taxon>Amanita</taxon>
    </lineage>
</organism>
<feature type="compositionally biased region" description="Basic and acidic residues" evidence="1">
    <location>
        <begin position="353"/>
        <end position="366"/>
    </location>
</feature>
<dbReference type="OrthoDB" id="422106at2759"/>
<dbReference type="GO" id="GO:0005634">
    <property type="term" value="C:nucleus"/>
    <property type="evidence" value="ECO:0007669"/>
    <property type="project" value="TreeGrafter"/>
</dbReference>
<feature type="compositionally biased region" description="Acidic residues" evidence="1">
    <location>
        <begin position="81"/>
        <end position="96"/>
    </location>
</feature>
<proteinExistence type="predicted"/>
<feature type="compositionally biased region" description="Basic and acidic residues" evidence="1">
    <location>
        <begin position="464"/>
        <end position="490"/>
    </location>
</feature>
<protein>
    <recommendedName>
        <fullName evidence="4">Chromatin target of PRMT1 protein C-terminal domain-containing protein</fullName>
    </recommendedName>
</protein>
<keyword evidence="3" id="KW-1185">Reference proteome</keyword>
<sequence>MNNGFAADYSALPVDTTTISTELSYDDTIPYEEQLPTEAEALGAGGASSLANRIGNTKVYLLSDTSAAAVRLGKRKHVNDEESGDINGEPEDEMDTDEGKGTHYIRENLLSDTRIFHPKDPTTRANAILLCGPPIAHLPTARLFEYAAHFDVHPLGLEWIDDNTCIFVFKSKTLARAAFRALQKQGGAADAQTDLTTSTSDLVSASPIPVSLWPPEERINQSLGVGQGLRGTILIRWARVDDVKKRGAKKESQFYRKHGEDAGKETVGFGVAPAGSSAANLARRMASTVNATLEERITVADDADTPESDSAIREWDKGKPGVRSLVGRKRDMLGDDHEYEMSRGLGQKRKRSRRDEEMDSFLREDGLELDDEYEEPDATEEAEPPSKMRSDYIAKDGRTVIGSVERGIGLVDRITAPLPRRARGGRNRGSGEKGTLNTRLGGDVDLDINGDGVNGHGRKGRPRAGQDRRRDRRHADGVRPGEPPRKKTREELDEELEAFLNDRP</sequence>
<feature type="region of interest" description="Disordered" evidence="1">
    <location>
        <begin position="324"/>
        <end position="394"/>
    </location>
</feature>
<feature type="region of interest" description="Disordered" evidence="1">
    <location>
        <begin position="76"/>
        <end position="98"/>
    </location>
</feature>
<dbReference type="GO" id="GO:0003729">
    <property type="term" value="F:mRNA binding"/>
    <property type="evidence" value="ECO:0007669"/>
    <property type="project" value="InterPro"/>
</dbReference>
<feature type="region of interest" description="Disordered" evidence="1">
    <location>
        <begin position="419"/>
        <end position="492"/>
    </location>
</feature>
<evidence type="ECO:0000256" key="1">
    <source>
        <dbReference type="SAM" id="MobiDB-lite"/>
    </source>
</evidence>
<dbReference type="PANTHER" id="PTHR16291:SF0">
    <property type="entry name" value="NUCLEAR CAP-BINDING PROTEIN SUBUNIT 3"/>
    <property type="match status" value="1"/>
</dbReference>
<dbReference type="GO" id="GO:0000340">
    <property type="term" value="F:RNA 7-methylguanosine cap binding"/>
    <property type="evidence" value="ECO:0007669"/>
    <property type="project" value="InterPro"/>
</dbReference>
<gene>
    <name evidence="2" type="ORF">AMATHDRAFT_70684</name>
</gene>
<dbReference type="EMBL" id="KZ302241">
    <property type="protein sequence ID" value="PFH46060.1"/>
    <property type="molecule type" value="Genomic_DNA"/>
</dbReference>
<dbReference type="Pfam" id="PF10309">
    <property type="entry name" value="NCBP3"/>
    <property type="match status" value="1"/>
</dbReference>
<name>A0A2A9NEA9_9AGAR</name>
<evidence type="ECO:0000313" key="2">
    <source>
        <dbReference type="EMBL" id="PFH46060.1"/>
    </source>
</evidence>
<dbReference type="AlphaFoldDB" id="A0A2A9NEA9"/>
<evidence type="ECO:0000313" key="3">
    <source>
        <dbReference type="Proteomes" id="UP000242287"/>
    </source>
</evidence>
<feature type="compositionally biased region" description="Basic and acidic residues" evidence="1">
    <location>
        <begin position="328"/>
        <end position="341"/>
    </location>
</feature>
<evidence type="ECO:0008006" key="4">
    <source>
        <dbReference type="Google" id="ProtNLM"/>
    </source>
</evidence>